<keyword evidence="6" id="KW-0406">Ion transport</keyword>
<evidence type="ECO:0000256" key="3">
    <source>
        <dbReference type="ARBA" id="ARBA00014723"/>
    </source>
</evidence>
<evidence type="ECO:0000256" key="7">
    <source>
        <dbReference type="ARBA" id="ARBA00023136"/>
    </source>
</evidence>
<keyword evidence="5" id="KW-0375">Hydrogen ion transport</keyword>
<evidence type="ECO:0000313" key="9">
    <source>
        <dbReference type="EMBL" id="KAL0640011.1"/>
    </source>
</evidence>
<evidence type="ECO:0000313" key="10">
    <source>
        <dbReference type="Proteomes" id="UP001447188"/>
    </source>
</evidence>
<accession>A0ABR3GVN3</accession>
<evidence type="ECO:0000256" key="4">
    <source>
        <dbReference type="ARBA" id="ARBA00022448"/>
    </source>
</evidence>
<comment type="caution">
    <text evidence="9">The sequence shown here is derived from an EMBL/GenBank/DDBJ whole genome shotgun (WGS) entry which is preliminary data.</text>
</comment>
<keyword evidence="10" id="KW-1185">Reference proteome</keyword>
<gene>
    <name evidence="9" type="primary">ATP5</name>
    <name evidence="9" type="ORF">Q9L58_000839</name>
</gene>
<dbReference type="PRINTS" id="PR00125">
    <property type="entry name" value="ATPASEDELTA"/>
</dbReference>
<dbReference type="InterPro" id="IPR026015">
    <property type="entry name" value="ATP_synth_OSCP/delta_N_sf"/>
</dbReference>
<reference evidence="9 10" key="1">
    <citation type="submission" date="2024-02" db="EMBL/GenBank/DDBJ databases">
        <title>Discinaceae phylogenomics.</title>
        <authorList>
            <person name="Dirks A.C."/>
            <person name="James T.Y."/>
        </authorList>
    </citation>
    <scope>NUCLEOTIDE SEQUENCE [LARGE SCALE GENOMIC DNA]</scope>
    <source>
        <strain evidence="9 10">ACD0624</strain>
    </source>
</reference>
<keyword evidence="4" id="KW-0813">Transport</keyword>
<name>A0ABR3GVN3_9PEZI</name>
<organism evidence="9 10">
    <name type="scientific">Discina gigas</name>
    <dbReference type="NCBI Taxonomy" id="1032678"/>
    <lineage>
        <taxon>Eukaryota</taxon>
        <taxon>Fungi</taxon>
        <taxon>Dikarya</taxon>
        <taxon>Ascomycota</taxon>
        <taxon>Pezizomycotina</taxon>
        <taxon>Pezizomycetes</taxon>
        <taxon>Pezizales</taxon>
        <taxon>Discinaceae</taxon>
        <taxon>Discina</taxon>
    </lineage>
</organism>
<evidence type="ECO:0000256" key="2">
    <source>
        <dbReference type="ARBA" id="ARBA00007046"/>
    </source>
</evidence>
<dbReference type="PANTHER" id="PTHR11910">
    <property type="entry name" value="ATP SYNTHASE DELTA CHAIN"/>
    <property type="match status" value="1"/>
</dbReference>
<evidence type="ECO:0000256" key="1">
    <source>
        <dbReference type="ARBA" id="ARBA00004370"/>
    </source>
</evidence>
<dbReference type="Pfam" id="PF00213">
    <property type="entry name" value="OSCP"/>
    <property type="match status" value="1"/>
</dbReference>
<keyword evidence="8" id="KW-0066">ATP synthesis</keyword>
<evidence type="ECO:0000256" key="5">
    <source>
        <dbReference type="ARBA" id="ARBA00022781"/>
    </source>
</evidence>
<dbReference type="InterPro" id="IPR020781">
    <property type="entry name" value="ATPase_OSCP/d_CS"/>
</dbReference>
<dbReference type="SUPFAM" id="SSF47928">
    <property type="entry name" value="N-terminal domain of the delta subunit of the F1F0-ATP synthase"/>
    <property type="match status" value="1"/>
</dbReference>
<evidence type="ECO:0000256" key="6">
    <source>
        <dbReference type="ARBA" id="ARBA00023065"/>
    </source>
</evidence>
<dbReference type="InterPro" id="IPR000711">
    <property type="entry name" value="ATPase_OSCP/dsu"/>
</dbReference>
<comment type="similarity">
    <text evidence="2">Belongs to the ATPase delta chain family.</text>
</comment>
<evidence type="ECO:0000256" key="8">
    <source>
        <dbReference type="ARBA" id="ARBA00023310"/>
    </source>
</evidence>
<sequence length="219" mass="22895">MFSARSASLARAIVPRAGVRTYAAAAAASAAPPKPPVALFGVDGTYASALYIAAVKESALESTDQSLRALKRTLDGDAKLVRIISSPTLSPADKSAIISVIAKSGDKTIKNLLEALAENNRLGMLGGVIDKFAVLMGAHRGEVEAVITSAVQLEPKVLSRLENAISKSQYVGEGKKLKVINKINSDIVGGLVVEIGDRTIDLSVSSKMAKLNKLLTDVL</sequence>
<dbReference type="Proteomes" id="UP001447188">
    <property type="component" value="Unassembled WGS sequence"/>
</dbReference>
<protein>
    <recommendedName>
        <fullName evidence="3">ATP synthase subunit 5, mitochondrial</fullName>
    </recommendedName>
</protein>
<dbReference type="NCBIfam" id="TIGR01145">
    <property type="entry name" value="ATP_synt_delta"/>
    <property type="match status" value="1"/>
</dbReference>
<dbReference type="PROSITE" id="PS00389">
    <property type="entry name" value="ATPASE_DELTA"/>
    <property type="match status" value="1"/>
</dbReference>
<dbReference type="Gene3D" id="1.10.520.20">
    <property type="entry name" value="N-terminal domain of the delta subunit of the F1F0-ATP synthase"/>
    <property type="match status" value="1"/>
</dbReference>
<dbReference type="HAMAP" id="MF_01416">
    <property type="entry name" value="ATP_synth_delta_bact"/>
    <property type="match status" value="1"/>
</dbReference>
<proteinExistence type="inferred from homology"/>
<keyword evidence="7" id="KW-0472">Membrane</keyword>
<comment type="subcellular location">
    <subcellularLocation>
        <location evidence="1">Membrane</location>
    </subcellularLocation>
</comment>
<dbReference type="EMBL" id="JBBBZM010000006">
    <property type="protein sequence ID" value="KAL0640011.1"/>
    <property type="molecule type" value="Genomic_DNA"/>
</dbReference>